<dbReference type="EMBL" id="JANPWB010000008">
    <property type="protein sequence ID" value="KAJ1165776.1"/>
    <property type="molecule type" value="Genomic_DNA"/>
</dbReference>
<accession>A0AAV7SP35</accession>
<sequence>MRLSCNAYSHRKLSRLPIAILNRWRAFEKRDLKGQSPFCSDDRACSNQDFLGFLLARSSERGLSARLKLRFFQYTPGGAEIIPTELCSRRNRGLAGSVWGQKKNRCVYPAKLRVAVNGRPQLFTYQDLAHKFCDSLSSNSAERKTVSDGEDCGALSDND</sequence>
<evidence type="ECO:0000313" key="2">
    <source>
        <dbReference type="Proteomes" id="UP001066276"/>
    </source>
</evidence>
<evidence type="ECO:0000313" key="1">
    <source>
        <dbReference type="EMBL" id="KAJ1165776.1"/>
    </source>
</evidence>
<keyword evidence="2" id="KW-1185">Reference proteome</keyword>
<dbReference type="AlphaFoldDB" id="A0AAV7SP35"/>
<gene>
    <name evidence="1" type="ORF">NDU88_006193</name>
</gene>
<reference evidence="1" key="1">
    <citation type="journal article" date="2022" name="bioRxiv">
        <title>Sequencing and chromosome-scale assembly of the giantPleurodeles waltlgenome.</title>
        <authorList>
            <person name="Brown T."/>
            <person name="Elewa A."/>
            <person name="Iarovenko S."/>
            <person name="Subramanian E."/>
            <person name="Araus A.J."/>
            <person name="Petzold A."/>
            <person name="Susuki M."/>
            <person name="Suzuki K.-i.T."/>
            <person name="Hayashi T."/>
            <person name="Toyoda A."/>
            <person name="Oliveira C."/>
            <person name="Osipova E."/>
            <person name="Leigh N.D."/>
            <person name="Simon A."/>
            <person name="Yun M.H."/>
        </authorList>
    </citation>
    <scope>NUCLEOTIDE SEQUENCE</scope>
    <source>
        <strain evidence="1">20211129_DDA</strain>
        <tissue evidence="1">Liver</tissue>
    </source>
</reference>
<dbReference type="Proteomes" id="UP001066276">
    <property type="component" value="Chromosome 4_2"/>
</dbReference>
<comment type="caution">
    <text evidence="1">The sequence shown here is derived from an EMBL/GenBank/DDBJ whole genome shotgun (WGS) entry which is preliminary data.</text>
</comment>
<proteinExistence type="predicted"/>
<name>A0AAV7SP35_PLEWA</name>
<protein>
    <submittedName>
        <fullName evidence="1">Uncharacterized protein</fullName>
    </submittedName>
</protein>
<organism evidence="1 2">
    <name type="scientific">Pleurodeles waltl</name>
    <name type="common">Iberian ribbed newt</name>
    <dbReference type="NCBI Taxonomy" id="8319"/>
    <lineage>
        <taxon>Eukaryota</taxon>
        <taxon>Metazoa</taxon>
        <taxon>Chordata</taxon>
        <taxon>Craniata</taxon>
        <taxon>Vertebrata</taxon>
        <taxon>Euteleostomi</taxon>
        <taxon>Amphibia</taxon>
        <taxon>Batrachia</taxon>
        <taxon>Caudata</taxon>
        <taxon>Salamandroidea</taxon>
        <taxon>Salamandridae</taxon>
        <taxon>Pleurodelinae</taxon>
        <taxon>Pleurodeles</taxon>
    </lineage>
</organism>